<feature type="signal peptide" evidence="1">
    <location>
        <begin position="1"/>
        <end position="27"/>
    </location>
</feature>
<evidence type="ECO:0000313" key="2">
    <source>
        <dbReference type="EMBL" id="BDM70352.1"/>
    </source>
</evidence>
<dbReference type="EMBL" id="AP026073">
    <property type="protein sequence ID" value="BDM70352.1"/>
    <property type="molecule type" value="Genomic_DNA"/>
</dbReference>
<gene>
    <name evidence="2" type="ORF">HEK616_38390</name>
</gene>
<evidence type="ECO:0000313" key="3">
    <source>
        <dbReference type="Proteomes" id="UP001059597"/>
    </source>
</evidence>
<reference evidence="2" key="1">
    <citation type="submission" date="2022-06" db="EMBL/GenBank/DDBJ databases">
        <title>Complete genome sequence of Streptomyces nigrescens HEK616.</title>
        <authorList>
            <person name="Asamizu S."/>
            <person name="Onaka H."/>
        </authorList>
    </citation>
    <scope>NUCLEOTIDE SEQUENCE</scope>
    <source>
        <strain evidence="2">HEK616</strain>
    </source>
</reference>
<feature type="chain" id="PRO_5046688114" description="Secreted protein" evidence="1">
    <location>
        <begin position="28"/>
        <end position="154"/>
    </location>
</feature>
<dbReference type="Proteomes" id="UP001059597">
    <property type="component" value="Chromosome"/>
</dbReference>
<proteinExistence type="predicted"/>
<evidence type="ECO:0008006" key="4">
    <source>
        <dbReference type="Google" id="ProtNLM"/>
    </source>
</evidence>
<dbReference type="RefSeq" id="WP_261954102.1">
    <property type="nucleotide sequence ID" value="NZ_AP026073.1"/>
</dbReference>
<accession>A0ABM7ZVF8</accession>
<keyword evidence="1" id="KW-0732">Signal</keyword>
<organism evidence="2 3">
    <name type="scientific">Streptomyces nigrescens</name>
    <dbReference type="NCBI Taxonomy" id="1920"/>
    <lineage>
        <taxon>Bacteria</taxon>
        <taxon>Bacillati</taxon>
        <taxon>Actinomycetota</taxon>
        <taxon>Actinomycetes</taxon>
        <taxon>Kitasatosporales</taxon>
        <taxon>Streptomycetaceae</taxon>
        <taxon>Streptomyces</taxon>
    </lineage>
</organism>
<name>A0ABM7ZVF8_STRNI</name>
<sequence>MRNKMRITAAALTAAVALGVAAPAASAATEAPARTAAVQTLTVDQARTVLPANLSQQLADAAAKTGGASTAAQTGANQVAPHGIIDKLKKKALKAAFKRLPKSWQIKLTKWAKKGKGYFTKQWNKLPKWLRKTLTLGGVISTKVAIEWLIDIIL</sequence>
<keyword evidence="3" id="KW-1185">Reference proteome</keyword>
<protein>
    <recommendedName>
        <fullName evidence="4">Secreted protein</fullName>
    </recommendedName>
</protein>
<evidence type="ECO:0000256" key="1">
    <source>
        <dbReference type="SAM" id="SignalP"/>
    </source>
</evidence>